<sequence>MSDRAAAVSRLAEPSSRGTLSFAYRRSVVALQNVFGLNPTPAHSSEQPERQPLLRDAGAGVGGAAGDYGSTSGNDAGSATDGWESRIRKPKTAISPVRVEAKVWFANERTWIAWLRVSLLIGSFALAMFNSASYFEHLTDPATPGGNRDPLPGGEPGPEMPPPAYSRTDARLIRIFGGVYAIIAILTLLWGLFSYQRRVSLIRRKYGGPLDDLYGPPLICAALFVAVLVNFIFKVKEYQNQGH</sequence>
<dbReference type="PANTHER" id="PTHR46140:SF2">
    <property type="entry name" value="VACUOLAR TRANSPORTER CHAPERONE 3 COMPLEX SUBUNIT 3-RELATED"/>
    <property type="match status" value="1"/>
</dbReference>
<dbReference type="InParanoid" id="A0A066VLH9"/>
<dbReference type="GO" id="GO:0033254">
    <property type="term" value="C:vacuolar transporter chaperone complex"/>
    <property type="evidence" value="ECO:0007669"/>
    <property type="project" value="TreeGrafter"/>
</dbReference>
<evidence type="ECO:0000256" key="4">
    <source>
        <dbReference type="ARBA" id="ARBA00023136"/>
    </source>
</evidence>
<evidence type="ECO:0000313" key="9">
    <source>
        <dbReference type="Proteomes" id="UP000027361"/>
    </source>
</evidence>
<comment type="caution">
    <text evidence="8">The sequence shown here is derived from an EMBL/GenBank/DDBJ whole genome shotgun (WGS) entry which is preliminary data.</text>
</comment>
<evidence type="ECO:0000313" key="8">
    <source>
        <dbReference type="EMBL" id="KDN41148.1"/>
    </source>
</evidence>
<dbReference type="OrthoDB" id="2243669at2759"/>
<dbReference type="STRING" id="1037660.A0A066VLH9"/>
<dbReference type="GO" id="GO:0000329">
    <property type="term" value="C:fungal-type vacuole membrane"/>
    <property type="evidence" value="ECO:0007669"/>
    <property type="project" value="TreeGrafter"/>
</dbReference>
<keyword evidence="4 6" id="KW-0472">Membrane</keyword>
<dbReference type="EMBL" id="JMSN01000083">
    <property type="protein sequence ID" value="KDN41148.1"/>
    <property type="molecule type" value="Genomic_DNA"/>
</dbReference>
<dbReference type="GeneID" id="25264965"/>
<organism evidence="8 9">
    <name type="scientific">Tilletiaria anomala (strain ATCC 24038 / CBS 436.72 / UBC 951)</name>
    <dbReference type="NCBI Taxonomy" id="1037660"/>
    <lineage>
        <taxon>Eukaryota</taxon>
        <taxon>Fungi</taxon>
        <taxon>Dikarya</taxon>
        <taxon>Basidiomycota</taxon>
        <taxon>Ustilaginomycotina</taxon>
        <taxon>Exobasidiomycetes</taxon>
        <taxon>Georgefischeriales</taxon>
        <taxon>Tilletiariaceae</taxon>
        <taxon>Tilletiaria</taxon>
    </lineage>
</organism>
<evidence type="ECO:0000256" key="2">
    <source>
        <dbReference type="ARBA" id="ARBA00022692"/>
    </source>
</evidence>
<feature type="compositionally biased region" description="Pro residues" evidence="5">
    <location>
        <begin position="153"/>
        <end position="163"/>
    </location>
</feature>
<dbReference type="InterPro" id="IPR003807">
    <property type="entry name" value="DUF202"/>
</dbReference>
<dbReference type="OMA" id="HDYESHA"/>
<accession>A0A066VLH9</accession>
<dbReference type="HOGENOM" id="CLU_079971_1_0_1"/>
<evidence type="ECO:0000256" key="1">
    <source>
        <dbReference type="ARBA" id="ARBA00004127"/>
    </source>
</evidence>
<reference evidence="8 9" key="1">
    <citation type="submission" date="2014-05" db="EMBL/GenBank/DDBJ databases">
        <title>Draft genome sequence of a rare smut relative, Tilletiaria anomala UBC 951.</title>
        <authorList>
            <consortium name="DOE Joint Genome Institute"/>
            <person name="Toome M."/>
            <person name="Kuo A."/>
            <person name="Henrissat B."/>
            <person name="Lipzen A."/>
            <person name="Tritt A."/>
            <person name="Yoshinaga Y."/>
            <person name="Zane M."/>
            <person name="Barry K."/>
            <person name="Grigoriev I.V."/>
            <person name="Spatafora J.W."/>
            <person name="Aimea M.C."/>
        </authorList>
    </citation>
    <scope>NUCLEOTIDE SEQUENCE [LARGE SCALE GENOMIC DNA]</scope>
    <source>
        <strain evidence="8 9">UBC 951</strain>
    </source>
</reference>
<dbReference type="AlphaFoldDB" id="A0A066VLH9"/>
<feature type="region of interest" description="Disordered" evidence="5">
    <location>
        <begin position="56"/>
        <end position="84"/>
    </location>
</feature>
<evidence type="ECO:0000259" key="7">
    <source>
        <dbReference type="Pfam" id="PF02656"/>
    </source>
</evidence>
<dbReference type="InterPro" id="IPR051572">
    <property type="entry name" value="VTC_Complex_Subunit"/>
</dbReference>
<feature type="domain" description="DUF202" evidence="7">
    <location>
        <begin position="102"/>
        <end position="199"/>
    </location>
</feature>
<dbReference type="Proteomes" id="UP000027361">
    <property type="component" value="Unassembled WGS sequence"/>
</dbReference>
<keyword evidence="3 6" id="KW-1133">Transmembrane helix</keyword>
<evidence type="ECO:0000256" key="5">
    <source>
        <dbReference type="SAM" id="MobiDB-lite"/>
    </source>
</evidence>
<dbReference type="GO" id="GO:0012505">
    <property type="term" value="C:endomembrane system"/>
    <property type="evidence" value="ECO:0007669"/>
    <property type="project" value="UniProtKB-SubCell"/>
</dbReference>
<feature type="transmembrane region" description="Helical" evidence="6">
    <location>
        <begin position="111"/>
        <end position="129"/>
    </location>
</feature>
<name>A0A066VLH9_TILAU</name>
<evidence type="ECO:0000256" key="3">
    <source>
        <dbReference type="ARBA" id="ARBA00022989"/>
    </source>
</evidence>
<dbReference type="RefSeq" id="XP_013241617.1">
    <property type="nucleotide sequence ID" value="XM_013386163.1"/>
</dbReference>
<dbReference type="PANTHER" id="PTHR46140">
    <property type="entry name" value="VACUOLAR TRANSPORTER CHAPERONE 1-RELATED"/>
    <property type="match status" value="1"/>
</dbReference>
<keyword evidence="2 6" id="KW-0812">Transmembrane</keyword>
<comment type="subcellular location">
    <subcellularLocation>
        <location evidence="1">Endomembrane system</location>
        <topology evidence="1">Multi-pass membrane protein</topology>
    </subcellularLocation>
</comment>
<proteinExistence type="predicted"/>
<protein>
    <recommendedName>
        <fullName evidence="7">DUF202 domain-containing protein</fullName>
    </recommendedName>
</protein>
<gene>
    <name evidence="8" type="ORF">K437DRAFT_258388</name>
</gene>
<dbReference type="Pfam" id="PF02656">
    <property type="entry name" value="DUF202"/>
    <property type="match status" value="1"/>
</dbReference>
<feature type="region of interest" description="Disordered" evidence="5">
    <location>
        <begin position="141"/>
        <end position="163"/>
    </location>
</feature>
<evidence type="ECO:0000256" key="6">
    <source>
        <dbReference type="SAM" id="Phobius"/>
    </source>
</evidence>
<feature type="transmembrane region" description="Helical" evidence="6">
    <location>
        <begin position="172"/>
        <end position="193"/>
    </location>
</feature>
<keyword evidence="9" id="KW-1185">Reference proteome</keyword>
<feature type="transmembrane region" description="Helical" evidence="6">
    <location>
        <begin position="213"/>
        <end position="233"/>
    </location>
</feature>